<dbReference type="STRING" id="90262.A0A1X2ISA9"/>
<proteinExistence type="predicted"/>
<dbReference type="EMBL" id="MCGE01000005">
    <property type="protein sequence ID" value="ORZ21428.1"/>
    <property type="molecule type" value="Genomic_DNA"/>
</dbReference>
<evidence type="ECO:0000313" key="1">
    <source>
        <dbReference type="EMBL" id="ORZ21428.1"/>
    </source>
</evidence>
<gene>
    <name evidence="1" type="ORF">BCR42DRAFT_434325</name>
</gene>
<reference evidence="1 2" key="1">
    <citation type="submission" date="2016-07" db="EMBL/GenBank/DDBJ databases">
        <title>Pervasive Adenine N6-methylation of Active Genes in Fungi.</title>
        <authorList>
            <consortium name="DOE Joint Genome Institute"/>
            <person name="Mondo S.J."/>
            <person name="Dannebaum R.O."/>
            <person name="Kuo R.C."/>
            <person name="Labutti K."/>
            <person name="Haridas S."/>
            <person name="Kuo A."/>
            <person name="Salamov A."/>
            <person name="Ahrendt S.R."/>
            <person name="Lipzen A."/>
            <person name="Sullivan W."/>
            <person name="Andreopoulos W.B."/>
            <person name="Clum A."/>
            <person name="Lindquist E."/>
            <person name="Daum C."/>
            <person name="Ramamoorthy G.K."/>
            <person name="Gryganskyi A."/>
            <person name="Culley D."/>
            <person name="Magnuson J.K."/>
            <person name="James T.Y."/>
            <person name="O'Malley M.A."/>
            <person name="Stajich J.E."/>
            <person name="Spatafora J.W."/>
            <person name="Visel A."/>
            <person name="Grigoriev I.V."/>
        </authorList>
    </citation>
    <scope>NUCLEOTIDE SEQUENCE [LARGE SCALE GENOMIC DNA]</scope>
    <source>
        <strain evidence="1 2">NRRL 1336</strain>
    </source>
</reference>
<accession>A0A1X2ISA9</accession>
<comment type="caution">
    <text evidence="1">The sequence shown here is derived from an EMBL/GenBank/DDBJ whole genome shotgun (WGS) entry which is preliminary data.</text>
</comment>
<dbReference type="Proteomes" id="UP000193560">
    <property type="component" value="Unassembled WGS sequence"/>
</dbReference>
<sequence length="202" mass="22836">MAQKWSGSRMSQMITSTKRVVPSQSYATLDHHHDIKTIPISKPKFSLLPKAKDNSPLERDSKSNFTALLAKSKSTHHHDSYQGPSVYYNGSIDTLDEFSEDRLAWLLQPSTVEDHLSQWASPHSVALRKPNVIDHSSYKITSNPMAMLYLRVFDVVKSTSAKASSFHCKVQIHDQIYNGVPTPCVKYEKQSSQAEIDEVYLL</sequence>
<evidence type="ECO:0000313" key="2">
    <source>
        <dbReference type="Proteomes" id="UP000193560"/>
    </source>
</evidence>
<protein>
    <submittedName>
        <fullName evidence="1">Uncharacterized protein</fullName>
    </submittedName>
</protein>
<name>A0A1X2ISA9_9FUNG</name>
<keyword evidence="2" id="KW-1185">Reference proteome</keyword>
<dbReference type="AlphaFoldDB" id="A0A1X2ISA9"/>
<organism evidence="1 2">
    <name type="scientific">Absidia repens</name>
    <dbReference type="NCBI Taxonomy" id="90262"/>
    <lineage>
        <taxon>Eukaryota</taxon>
        <taxon>Fungi</taxon>
        <taxon>Fungi incertae sedis</taxon>
        <taxon>Mucoromycota</taxon>
        <taxon>Mucoromycotina</taxon>
        <taxon>Mucoromycetes</taxon>
        <taxon>Mucorales</taxon>
        <taxon>Cunninghamellaceae</taxon>
        <taxon>Absidia</taxon>
    </lineage>
</organism>